<dbReference type="AlphaFoldDB" id="A0A8S4N1U6"/>
<keyword evidence="3" id="KW-1185">Reference proteome</keyword>
<accession>A0A8S4N1U6</accession>
<dbReference type="OrthoDB" id="5511684at2759"/>
<dbReference type="EMBL" id="CAIIXF020000001">
    <property type="protein sequence ID" value="CAH1775198.1"/>
    <property type="molecule type" value="Genomic_DNA"/>
</dbReference>
<evidence type="ECO:0000313" key="3">
    <source>
        <dbReference type="Proteomes" id="UP000749559"/>
    </source>
</evidence>
<evidence type="ECO:0000256" key="1">
    <source>
        <dbReference type="SAM" id="Phobius"/>
    </source>
</evidence>
<organism evidence="2 3">
    <name type="scientific">Owenia fusiformis</name>
    <name type="common">Polychaete worm</name>
    <dbReference type="NCBI Taxonomy" id="6347"/>
    <lineage>
        <taxon>Eukaryota</taxon>
        <taxon>Metazoa</taxon>
        <taxon>Spiralia</taxon>
        <taxon>Lophotrochozoa</taxon>
        <taxon>Annelida</taxon>
        <taxon>Polychaeta</taxon>
        <taxon>Sedentaria</taxon>
        <taxon>Canalipalpata</taxon>
        <taxon>Sabellida</taxon>
        <taxon>Oweniida</taxon>
        <taxon>Oweniidae</taxon>
        <taxon>Owenia</taxon>
    </lineage>
</organism>
<comment type="caution">
    <text evidence="2">The sequence shown here is derived from an EMBL/GenBank/DDBJ whole genome shotgun (WGS) entry which is preliminary data.</text>
</comment>
<dbReference type="PANTHER" id="PTHR14256:SF3">
    <property type="entry name" value="NORMAL MUCOSA OF ESOPHAGUS-SPECIFIC GENE 1 PROTEIN"/>
    <property type="match status" value="1"/>
</dbReference>
<sequence>MTLSSVDGWETTKMGMASQIPNRLRNIGFGFRALKKNYALVPLVTIISFACLMGTSMIVYSLATKPDVRFDRKRKHIPYNQEIQVEESRKLREVNPEKYTYDPEIVKLREELGKYQANVHTNEL</sequence>
<keyword evidence="1" id="KW-0812">Transmembrane</keyword>
<keyword evidence="1" id="KW-0472">Membrane</keyword>
<reference evidence="2" key="1">
    <citation type="submission" date="2022-03" db="EMBL/GenBank/DDBJ databases">
        <authorList>
            <person name="Martin C."/>
        </authorList>
    </citation>
    <scope>NUCLEOTIDE SEQUENCE</scope>
</reference>
<keyword evidence="1" id="KW-1133">Transmembrane helix</keyword>
<dbReference type="InterPro" id="IPR010530">
    <property type="entry name" value="B12D"/>
</dbReference>
<feature type="transmembrane region" description="Helical" evidence="1">
    <location>
        <begin position="39"/>
        <end position="63"/>
    </location>
</feature>
<proteinExistence type="predicted"/>
<dbReference type="Proteomes" id="UP000749559">
    <property type="component" value="Unassembled WGS sequence"/>
</dbReference>
<dbReference type="Pfam" id="PF06522">
    <property type="entry name" value="B12D"/>
    <property type="match status" value="1"/>
</dbReference>
<name>A0A8S4N1U6_OWEFU</name>
<evidence type="ECO:0000313" key="2">
    <source>
        <dbReference type="EMBL" id="CAH1775198.1"/>
    </source>
</evidence>
<dbReference type="PANTHER" id="PTHR14256">
    <property type="entry name" value="NADH-UBIQUINONE OXIDOREDUCTASE MLRQ SUBUNIT"/>
    <property type="match status" value="1"/>
</dbReference>
<protein>
    <submittedName>
        <fullName evidence="2">Uncharacterized protein</fullName>
    </submittedName>
</protein>
<gene>
    <name evidence="2" type="ORF">OFUS_LOCUS2532</name>
</gene>